<protein>
    <submittedName>
        <fullName evidence="2">Uncharacterized protein</fullName>
    </submittedName>
</protein>
<feature type="region of interest" description="Disordered" evidence="1">
    <location>
        <begin position="58"/>
        <end position="147"/>
    </location>
</feature>
<dbReference type="Proteomes" id="UP000712600">
    <property type="component" value="Unassembled WGS sequence"/>
</dbReference>
<accession>A0A8S9SEX3</accession>
<gene>
    <name evidence="2" type="ORF">F2Q69_00037812</name>
</gene>
<feature type="compositionally biased region" description="Basic and acidic residues" evidence="1">
    <location>
        <begin position="67"/>
        <end position="91"/>
    </location>
</feature>
<dbReference type="AlphaFoldDB" id="A0A8S9SEX3"/>
<evidence type="ECO:0000313" key="3">
    <source>
        <dbReference type="Proteomes" id="UP000712600"/>
    </source>
</evidence>
<proteinExistence type="predicted"/>
<feature type="compositionally biased region" description="Low complexity" evidence="1">
    <location>
        <begin position="99"/>
        <end position="111"/>
    </location>
</feature>
<reference evidence="2" key="1">
    <citation type="submission" date="2019-12" db="EMBL/GenBank/DDBJ databases">
        <title>Genome sequencing and annotation of Brassica cretica.</title>
        <authorList>
            <person name="Studholme D.J."/>
            <person name="Sarris P."/>
        </authorList>
    </citation>
    <scope>NUCLEOTIDE SEQUENCE</scope>
    <source>
        <strain evidence="2">PFS-109/04</strain>
        <tissue evidence="2">Leaf</tissue>
    </source>
</reference>
<organism evidence="2 3">
    <name type="scientific">Brassica cretica</name>
    <name type="common">Mustard</name>
    <dbReference type="NCBI Taxonomy" id="69181"/>
    <lineage>
        <taxon>Eukaryota</taxon>
        <taxon>Viridiplantae</taxon>
        <taxon>Streptophyta</taxon>
        <taxon>Embryophyta</taxon>
        <taxon>Tracheophyta</taxon>
        <taxon>Spermatophyta</taxon>
        <taxon>Magnoliopsida</taxon>
        <taxon>eudicotyledons</taxon>
        <taxon>Gunneridae</taxon>
        <taxon>Pentapetalae</taxon>
        <taxon>rosids</taxon>
        <taxon>malvids</taxon>
        <taxon>Brassicales</taxon>
        <taxon>Brassicaceae</taxon>
        <taxon>Brassiceae</taxon>
        <taxon>Brassica</taxon>
    </lineage>
</organism>
<comment type="caution">
    <text evidence="2">The sequence shown here is derived from an EMBL/GenBank/DDBJ whole genome shotgun (WGS) entry which is preliminary data.</text>
</comment>
<evidence type="ECO:0000256" key="1">
    <source>
        <dbReference type="SAM" id="MobiDB-lite"/>
    </source>
</evidence>
<name>A0A8S9SEX3_BRACR</name>
<sequence>MIQPQLQRPKREREEVEIAPPGLLAGATTRQDVVKLVITINRSSSESRGSKAIIVFLSSRRSRRHQPRLDRARTSPHAPPEDSPSRARETHAPPPGIVSAAFSPPSSAAAPRRQKSSPPSPPANFPVSRRRRRRLPTPVTRRRLANSAESTRDVCTGCYVCGDLRGYKDVCTYDALEICGHPIPHWVIPLSLTPPSFPLSGETDELE</sequence>
<evidence type="ECO:0000313" key="2">
    <source>
        <dbReference type="EMBL" id="KAF3600342.1"/>
    </source>
</evidence>
<feature type="compositionally biased region" description="Basic residues" evidence="1">
    <location>
        <begin position="128"/>
        <end position="144"/>
    </location>
</feature>
<dbReference type="EMBL" id="QGKX02000004">
    <property type="protein sequence ID" value="KAF3600342.1"/>
    <property type="molecule type" value="Genomic_DNA"/>
</dbReference>
<feature type="region of interest" description="Disordered" evidence="1">
    <location>
        <begin position="1"/>
        <end position="30"/>
    </location>
</feature>